<dbReference type="Pfam" id="PF00589">
    <property type="entry name" value="Phage_integrase"/>
    <property type="match status" value="1"/>
</dbReference>
<dbReference type="InterPro" id="IPR013762">
    <property type="entry name" value="Integrase-like_cat_sf"/>
</dbReference>
<sequence>MSSSPFMNHLRSELRIRGYSMKTEKSYLYWIRYFIRFNKLKHPKQMGANEVRAFLSFLATEQHVAINTQKSALNALAFLYNKVLEQPLGDLGFQHAKQGRRLPSVLSAPEVKSIIDQIESERDRLILALLYGSGLRISECLRIRIQDVNLEQGSLVVRCSKGNKDRTTILSQKLEGLISKQIETVKLIQQQDNDRGYGPSLPFALSKKYPNAFRQLSWMYLFPSTTLSPHPLTGELCRHHLHDSVPRKILKKAVQLANIPTKRVNCHTFRHSFATHLLMTGRDIRTVQELLGHSDVSTTQIYTHVIGQHFAGTNSPLDNII</sequence>
<evidence type="ECO:0000259" key="6">
    <source>
        <dbReference type="PROSITE" id="PS51898"/>
    </source>
</evidence>
<reference evidence="9" key="1">
    <citation type="submission" date="2015-08" db="EMBL/GenBank/DDBJ databases">
        <authorList>
            <person name="Varghese N."/>
        </authorList>
    </citation>
    <scope>NUCLEOTIDE SEQUENCE [LARGE SCALE GENOMIC DNA]</scope>
    <source>
        <strain evidence="9">JCM 18476</strain>
    </source>
</reference>
<dbReference type="PROSITE" id="PS51900">
    <property type="entry name" value="CB"/>
    <property type="match status" value="1"/>
</dbReference>
<proteinExistence type="inferred from homology"/>
<dbReference type="Gene3D" id="1.10.150.130">
    <property type="match status" value="1"/>
</dbReference>
<protein>
    <submittedName>
        <fullName evidence="8">Integron integrase</fullName>
    </submittedName>
</protein>
<name>A0A0K6IJN1_9GAMM</name>
<organism evidence="8 9">
    <name type="scientific">Marinomonas fungiae</name>
    <dbReference type="NCBI Taxonomy" id="1137284"/>
    <lineage>
        <taxon>Bacteria</taxon>
        <taxon>Pseudomonadati</taxon>
        <taxon>Pseudomonadota</taxon>
        <taxon>Gammaproteobacteria</taxon>
        <taxon>Oceanospirillales</taxon>
        <taxon>Oceanospirillaceae</taxon>
        <taxon>Marinomonas</taxon>
    </lineage>
</organism>
<dbReference type="NCBIfam" id="TIGR02249">
    <property type="entry name" value="integrase_gron"/>
    <property type="match status" value="1"/>
</dbReference>
<comment type="similarity">
    <text evidence="1">Belongs to the 'phage' integrase family.</text>
</comment>
<dbReference type="InterPro" id="IPR010998">
    <property type="entry name" value="Integrase_recombinase_N"/>
</dbReference>
<evidence type="ECO:0000259" key="7">
    <source>
        <dbReference type="PROSITE" id="PS51900"/>
    </source>
</evidence>
<keyword evidence="2" id="KW-0229">DNA integration</keyword>
<keyword evidence="9" id="KW-1185">Reference proteome</keyword>
<dbReference type="OrthoDB" id="9801717at2"/>
<dbReference type="Gene3D" id="1.10.443.10">
    <property type="entry name" value="Intergrase catalytic core"/>
    <property type="match status" value="1"/>
</dbReference>
<dbReference type="SUPFAM" id="SSF56349">
    <property type="entry name" value="DNA breaking-rejoining enzymes"/>
    <property type="match status" value="1"/>
</dbReference>
<dbReference type="GO" id="GO:0015074">
    <property type="term" value="P:DNA integration"/>
    <property type="evidence" value="ECO:0007669"/>
    <property type="project" value="UniProtKB-KW"/>
</dbReference>
<dbReference type="PANTHER" id="PTHR30349">
    <property type="entry name" value="PHAGE INTEGRASE-RELATED"/>
    <property type="match status" value="1"/>
</dbReference>
<dbReference type="InterPro" id="IPR044068">
    <property type="entry name" value="CB"/>
</dbReference>
<dbReference type="AlphaFoldDB" id="A0A0K6IJN1"/>
<dbReference type="Pfam" id="PF13495">
    <property type="entry name" value="Phage_int_SAM_4"/>
    <property type="match status" value="1"/>
</dbReference>
<evidence type="ECO:0000256" key="5">
    <source>
        <dbReference type="PROSITE-ProRule" id="PRU01248"/>
    </source>
</evidence>
<keyword evidence="3 5" id="KW-0238">DNA-binding</keyword>
<evidence type="ECO:0000313" key="9">
    <source>
        <dbReference type="Proteomes" id="UP000182769"/>
    </source>
</evidence>
<feature type="domain" description="Core-binding (CB)" evidence="7">
    <location>
        <begin position="1"/>
        <end position="84"/>
    </location>
</feature>
<evidence type="ECO:0000256" key="4">
    <source>
        <dbReference type="ARBA" id="ARBA00023172"/>
    </source>
</evidence>
<dbReference type="PROSITE" id="PS51898">
    <property type="entry name" value="TYR_RECOMBINASE"/>
    <property type="match status" value="1"/>
</dbReference>
<dbReference type="InterPro" id="IPR002104">
    <property type="entry name" value="Integrase_catalytic"/>
</dbReference>
<dbReference type="GO" id="GO:0006310">
    <property type="term" value="P:DNA recombination"/>
    <property type="evidence" value="ECO:0007669"/>
    <property type="project" value="UniProtKB-KW"/>
</dbReference>
<dbReference type="EMBL" id="CYHG01000003">
    <property type="protein sequence ID" value="CUB03281.1"/>
    <property type="molecule type" value="Genomic_DNA"/>
</dbReference>
<dbReference type="InterPro" id="IPR004107">
    <property type="entry name" value="Integrase_SAM-like_N"/>
</dbReference>
<dbReference type="Proteomes" id="UP000182769">
    <property type="component" value="Unassembled WGS sequence"/>
</dbReference>
<dbReference type="InterPro" id="IPR050090">
    <property type="entry name" value="Tyrosine_recombinase_XerCD"/>
</dbReference>
<evidence type="ECO:0000256" key="2">
    <source>
        <dbReference type="ARBA" id="ARBA00022908"/>
    </source>
</evidence>
<accession>A0A0K6IJN1</accession>
<evidence type="ECO:0000313" key="8">
    <source>
        <dbReference type="EMBL" id="CUB03281.1"/>
    </source>
</evidence>
<keyword evidence="4" id="KW-0233">DNA recombination</keyword>
<evidence type="ECO:0000256" key="1">
    <source>
        <dbReference type="ARBA" id="ARBA00008857"/>
    </source>
</evidence>
<dbReference type="PANTHER" id="PTHR30349:SF64">
    <property type="entry name" value="PROPHAGE INTEGRASE INTD-RELATED"/>
    <property type="match status" value="1"/>
</dbReference>
<evidence type="ECO:0000256" key="3">
    <source>
        <dbReference type="ARBA" id="ARBA00023125"/>
    </source>
</evidence>
<dbReference type="RefSeq" id="WP_055462247.1">
    <property type="nucleotide sequence ID" value="NZ_CYHG01000003.1"/>
</dbReference>
<dbReference type="GO" id="GO:0003677">
    <property type="term" value="F:DNA binding"/>
    <property type="evidence" value="ECO:0007669"/>
    <property type="project" value="UniProtKB-UniRule"/>
</dbReference>
<gene>
    <name evidence="8" type="ORF">Ga0061065_103131</name>
</gene>
<dbReference type="InterPro" id="IPR011946">
    <property type="entry name" value="Integrase_integron-type"/>
</dbReference>
<feature type="domain" description="Tyr recombinase" evidence="6">
    <location>
        <begin position="101"/>
        <end position="315"/>
    </location>
</feature>
<dbReference type="STRING" id="1137284.GCA_001418205_01128"/>
<dbReference type="InterPro" id="IPR011010">
    <property type="entry name" value="DNA_brk_join_enz"/>
</dbReference>